<feature type="compositionally biased region" description="Pro residues" evidence="1">
    <location>
        <begin position="368"/>
        <end position="383"/>
    </location>
</feature>
<evidence type="ECO:0000313" key="2">
    <source>
        <dbReference type="EMBL" id="KZT69709.1"/>
    </source>
</evidence>
<dbReference type="STRING" id="1314783.A0A165QNH8"/>
<accession>A0A165QNH8</accession>
<reference evidence="2 3" key="1">
    <citation type="journal article" date="2016" name="Mol. Biol. Evol.">
        <title>Comparative Genomics of Early-Diverging Mushroom-Forming Fungi Provides Insights into the Origins of Lignocellulose Decay Capabilities.</title>
        <authorList>
            <person name="Nagy L.G."/>
            <person name="Riley R."/>
            <person name="Tritt A."/>
            <person name="Adam C."/>
            <person name="Daum C."/>
            <person name="Floudas D."/>
            <person name="Sun H."/>
            <person name="Yadav J.S."/>
            <person name="Pangilinan J."/>
            <person name="Larsson K.H."/>
            <person name="Matsuura K."/>
            <person name="Barry K."/>
            <person name="Labutti K."/>
            <person name="Kuo R."/>
            <person name="Ohm R.A."/>
            <person name="Bhattacharya S.S."/>
            <person name="Shirouzu T."/>
            <person name="Yoshinaga Y."/>
            <person name="Martin F.M."/>
            <person name="Grigoriev I.V."/>
            <person name="Hibbett D.S."/>
        </authorList>
    </citation>
    <scope>NUCLEOTIDE SEQUENCE [LARGE SCALE GENOMIC DNA]</scope>
    <source>
        <strain evidence="2 3">L-15889</strain>
    </source>
</reference>
<dbReference type="Proteomes" id="UP000076727">
    <property type="component" value="Unassembled WGS sequence"/>
</dbReference>
<dbReference type="AlphaFoldDB" id="A0A165QNH8"/>
<keyword evidence="3" id="KW-1185">Reference proteome</keyword>
<feature type="compositionally biased region" description="Pro residues" evidence="1">
    <location>
        <begin position="461"/>
        <end position="470"/>
    </location>
</feature>
<feature type="compositionally biased region" description="Low complexity" evidence="1">
    <location>
        <begin position="92"/>
        <end position="111"/>
    </location>
</feature>
<feature type="region of interest" description="Disordered" evidence="1">
    <location>
        <begin position="224"/>
        <end position="493"/>
    </location>
</feature>
<feature type="region of interest" description="Disordered" evidence="1">
    <location>
        <begin position="47"/>
        <end position="209"/>
    </location>
</feature>
<feature type="compositionally biased region" description="Polar residues" evidence="1">
    <location>
        <begin position="484"/>
        <end position="493"/>
    </location>
</feature>
<feature type="compositionally biased region" description="Polar residues" evidence="1">
    <location>
        <begin position="427"/>
        <end position="454"/>
    </location>
</feature>
<feature type="compositionally biased region" description="Polar residues" evidence="1">
    <location>
        <begin position="346"/>
        <end position="357"/>
    </location>
</feature>
<feature type="compositionally biased region" description="Low complexity" evidence="1">
    <location>
        <begin position="304"/>
        <end position="324"/>
    </location>
</feature>
<dbReference type="OrthoDB" id="2756968at2759"/>
<feature type="compositionally biased region" description="Low complexity" evidence="1">
    <location>
        <begin position="358"/>
        <end position="367"/>
    </location>
</feature>
<gene>
    <name evidence="2" type="ORF">DAEQUDRAFT_726367</name>
</gene>
<protein>
    <submittedName>
        <fullName evidence="2">Uncharacterized protein</fullName>
    </submittedName>
</protein>
<evidence type="ECO:0000313" key="3">
    <source>
        <dbReference type="Proteomes" id="UP000076727"/>
    </source>
</evidence>
<sequence length="493" mass="52517">MQQQQLKVPPGPDLLLPLIDPLSTITWSDLRSKNASADSLEGVGYSFRTDDATTSHPGFEDMADMGRDDAQMSPDAVNLSPTPPGLPSKIGASTATAGPSYSSTSSSSADALHAGMYPLSPVSPVFTMSRSASRSRSGTARPGMEPVIEDGSSSRDKPQLRQLPSPPSSPDQYEPNYRSSASRRRPSVTASLTAPSALPYRPRSSTTTSVPLSAAFQTSLLSGNQVTHASAAAHAQHRYPSLAVPAPRSRASSVSLEPIPDLSPLERPTDAARRMSTTELRHRHPSSIAATQGSHGTRTLSHPTTQGSHSYSHSSTHGSHAATQGSHSGDQPRVERIPEHGEPGLSSWQHQSMQLERSSPLFMNSPSPLSPPPSARPFRPLPVPGAQSPSRPATMSSQPQPQSQQHLPPLVRKRESPALRPLPASPFLQTSSSSGHSRQPSAASTRTRSNSVMSERSLPRHLPPLAPLPPLEFDSDFPPHGDSRNVSSRGKLK</sequence>
<feature type="compositionally biased region" description="Low complexity" evidence="1">
    <location>
        <begin position="396"/>
        <end position="405"/>
    </location>
</feature>
<proteinExistence type="predicted"/>
<feature type="compositionally biased region" description="Basic and acidic residues" evidence="1">
    <location>
        <begin position="330"/>
        <end position="342"/>
    </location>
</feature>
<evidence type="ECO:0000256" key="1">
    <source>
        <dbReference type="SAM" id="MobiDB-lite"/>
    </source>
</evidence>
<feature type="compositionally biased region" description="Polar residues" evidence="1">
    <location>
        <begin position="288"/>
        <end position="303"/>
    </location>
</feature>
<name>A0A165QNH8_9APHY</name>
<organism evidence="2 3">
    <name type="scientific">Daedalea quercina L-15889</name>
    <dbReference type="NCBI Taxonomy" id="1314783"/>
    <lineage>
        <taxon>Eukaryota</taxon>
        <taxon>Fungi</taxon>
        <taxon>Dikarya</taxon>
        <taxon>Basidiomycota</taxon>
        <taxon>Agaricomycotina</taxon>
        <taxon>Agaricomycetes</taxon>
        <taxon>Polyporales</taxon>
        <taxon>Fomitopsis</taxon>
    </lineage>
</organism>
<dbReference type="EMBL" id="KV429056">
    <property type="protein sequence ID" value="KZT69709.1"/>
    <property type="molecule type" value="Genomic_DNA"/>
</dbReference>